<evidence type="ECO:0000256" key="2">
    <source>
        <dbReference type="ARBA" id="ARBA00022670"/>
    </source>
</evidence>
<accession>A0ABR3XZ41</accession>
<evidence type="ECO:0000259" key="10">
    <source>
        <dbReference type="Pfam" id="PF06280"/>
    </source>
</evidence>
<dbReference type="PANTHER" id="PTHR43806:SF66">
    <property type="entry name" value="SERIN ENDOPEPTIDASE"/>
    <property type="match status" value="1"/>
</dbReference>
<name>A0ABR3XZ41_9PEZI</name>
<evidence type="ECO:0000256" key="6">
    <source>
        <dbReference type="PROSITE-ProRule" id="PRU01240"/>
    </source>
</evidence>
<dbReference type="InterPro" id="IPR036852">
    <property type="entry name" value="Peptidase_S8/S53_dom_sf"/>
</dbReference>
<evidence type="ECO:0000259" key="9">
    <source>
        <dbReference type="Pfam" id="PF00082"/>
    </source>
</evidence>
<protein>
    <recommendedName>
        <fullName evidence="13">Serin endopeptidase</fullName>
    </recommendedName>
</protein>
<dbReference type="Pfam" id="PF00082">
    <property type="entry name" value="Peptidase_S8"/>
    <property type="match status" value="1"/>
</dbReference>
<feature type="signal peptide" evidence="8">
    <location>
        <begin position="1"/>
        <end position="18"/>
    </location>
</feature>
<keyword evidence="12" id="KW-1185">Reference proteome</keyword>
<dbReference type="PRINTS" id="PR00723">
    <property type="entry name" value="SUBTILISIN"/>
</dbReference>
<keyword evidence="4 6" id="KW-0378">Hydrolase</keyword>
<evidence type="ECO:0000256" key="4">
    <source>
        <dbReference type="ARBA" id="ARBA00022801"/>
    </source>
</evidence>
<feature type="active site" description="Charge relay system" evidence="6">
    <location>
        <position position="170"/>
    </location>
</feature>
<feature type="domain" description="Peptidase S8/S53" evidence="9">
    <location>
        <begin position="161"/>
        <end position="584"/>
    </location>
</feature>
<evidence type="ECO:0000256" key="5">
    <source>
        <dbReference type="ARBA" id="ARBA00022825"/>
    </source>
</evidence>
<dbReference type="InterPro" id="IPR023828">
    <property type="entry name" value="Peptidase_S8_Ser-AS"/>
</dbReference>
<dbReference type="PROSITE" id="PS00136">
    <property type="entry name" value="SUBTILASE_ASP"/>
    <property type="match status" value="1"/>
</dbReference>
<keyword evidence="3 8" id="KW-0732">Signal</keyword>
<dbReference type="InterPro" id="IPR023827">
    <property type="entry name" value="Peptidase_S8_Asp-AS"/>
</dbReference>
<dbReference type="InterPro" id="IPR015500">
    <property type="entry name" value="Peptidase_S8_subtilisin-rel"/>
</dbReference>
<dbReference type="InterPro" id="IPR000209">
    <property type="entry name" value="Peptidase_S8/S53_dom"/>
</dbReference>
<dbReference type="Pfam" id="PF06280">
    <property type="entry name" value="fn3_5"/>
    <property type="match status" value="1"/>
</dbReference>
<dbReference type="PROSITE" id="PS00138">
    <property type="entry name" value="SUBTILASE_SER"/>
    <property type="match status" value="1"/>
</dbReference>
<evidence type="ECO:0008006" key="13">
    <source>
        <dbReference type="Google" id="ProtNLM"/>
    </source>
</evidence>
<comment type="similarity">
    <text evidence="1 6 7">Belongs to the peptidase S8 family.</text>
</comment>
<feature type="chain" id="PRO_5045557536" description="Serin endopeptidase" evidence="8">
    <location>
        <begin position="19"/>
        <end position="925"/>
    </location>
</feature>
<evidence type="ECO:0000256" key="7">
    <source>
        <dbReference type="RuleBase" id="RU003355"/>
    </source>
</evidence>
<evidence type="ECO:0000256" key="3">
    <source>
        <dbReference type="ARBA" id="ARBA00022729"/>
    </source>
</evidence>
<feature type="active site" description="Charge relay system" evidence="6">
    <location>
        <position position="551"/>
    </location>
</feature>
<dbReference type="InterPro" id="IPR050131">
    <property type="entry name" value="Peptidase_S8_subtilisin-like"/>
</dbReference>
<dbReference type="Proteomes" id="UP001583177">
    <property type="component" value="Unassembled WGS sequence"/>
</dbReference>
<comment type="caution">
    <text evidence="11">The sequence shown here is derived from an EMBL/GenBank/DDBJ whole genome shotgun (WGS) entry which is preliminary data.</text>
</comment>
<dbReference type="InterPro" id="IPR010435">
    <property type="entry name" value="C5a/SBT2-like_Fn3"/>
</dbReference>
<dbReference type="PROSITE" id="PS51892">
    <property type="entry name" value="SUBTILASE"/>
    <property type="match status" value="1"/>
</dbReference>
<evidence type="ECO:0000313" key="12">
    <source>
        <dbReference type="Proteomes" id="UP001583177"/>
    </source>
</evidence>
<organism evidence="11 12">
    <name type="scientific">Diaporthe australafricana</name>
    <dbReference type="NCBI Taxonomy" id="127596"/>
    <lineage>
        <taxon>Eukaryota</taxon>
        <taxon>Fungi</taxon>
        <taxon>Dikarya</taxon>
        <taxon>Ascomycota</taxon>
        <taxon>Pezizomycotina</taxon>
        <taxon>Sordariomycetes</taxon>
        <taxon>Sordariomycetidae</taxon>
        <taxon>Diaporthales</taxon>
        <taxon>Diaporthaceae</taxon>
        <taxon>Diaporthe</taxon>
    </lineage>
</organism>
<dbReference type="InterPro" id="IPR034187">
    <property type="entry name" value="Peptidases_S8_5"/>
</dbReference>
<dbReference type="Gene3D" id="3.40.50.200">
    <property type="entry name" value="Peptidase S8/S53 domain"/>
    <property type="match status" value="2"/>
</dbReference>
<keyword evidence="5 6" id="KW-0720">Serine protease</keyword>
<dbReference type="SUPFAM" id="SSF52743">
    <property type="entry name" value="Subtilisin-like"/>
    <property type="match status" value="1"/>
</dbReference>
<dbReference type="PROSITE" id="PS00137">
    <property type="entry name" value="SUBTILASE_HIS"/>
    <property type="match status" value="1"/>
</dbReference>
<evidence type="ECO:0000256" key="1">
    <source>
        <dbReference type="ARBA" id="ARBA00011073"/>
    </source>
</evidence>
<dbReference type="CDD" id="cd07489">
    <property type="entry name" value="Peptidases_S8_5"/>
    <property type="match status" value="1"/>
</dbReference>
<gene>
    <name evidence="11" type="ORF">Daus18300_001135</name>
</gene>
<reference evidence="11 12" key="1">
    <citation type="journal article" date="2024" name="IMA Fungus">
        <title>IMA Genome - F19 : A genome assembly and annotation guide to empower mycologists, including annotated draft genome sequences of Ceratocystis pirilliformis, Diaporthe australafricana, Fusarium ophioides, Paecilomyces lecythidis, and Sporothrix stenoceras.</title>
        <authorList>
            <person name="Aylward J."/>
            <person name="Wilson A.M."/>
            <person name="Visagie C.M."/>
            <person name="Spraker J."/>
            <person name="Barnes I."/>
            <person name="Buitendag C."/>
            <person name="Ceriani C."/>
            <person name="Del Mar Angel L."/>
            <person name="du Plessis D."/>
            <person name="Fuchs T."/>
            <person name="Gasser K."/>
            <person name="Kramer D."/>
            <person name="Li W."/>
            <person name="Munsamy K."/>
            <person name="Piso A."/>
            <person name="Price J.L."/>
            <person name="Sonnekus B."/>
            <person name="Thomas C."/>
            <person name="van der Nest A."/>
            <person name="van Dijk A."/>
            <person name="van Heerden A."/>
            <person name="van Vuuren N."/>
            <person name="Yilmaz N."/>
            <person name="Duong T.A."/>
            <person name="van der Merwe N.A."/>
            <person name="Wingfield M.J."/>
            <person name="Wingfield B.D."/>
        </authorList>
    </citation>
    <scope>NUCLEOTIDE SEQUENCE [LARGE SCALE GENOMIC DNA]</scope>
    <source>
        <strain evidence="11 12">CMW 18300</strain>
    </source>
</reference>
<proteinExistence type="inferred from homology"/>
<feature type="domain" description="C5a peptidase/Subtilisin-like protease SBT2-like Fn3-like" evidence="10">
    <location>
        <begin position="627"/>
        <end position="744"/>
    </location>
</feature>
<feature type="active site" description="Charge relay system" evidence="6">
    <location>
        <position position="220"/>
    </location>
</feature>
<evidence type="ECO:0000313" key="11">
    <source>
        <dbReference type="EMBL" id="KAL1881283.1"/>
    </source>
</evidence>
<dbReference type="PANTHER" id="PTHR43806">
    <property type="entry name" value="PEPTIDASE S8"/>
    <property type="match status" value="1"/>
</dbReference>
<sequence>MHLIVSLAALLGSAFTAASISHKSTVRPNIFIPGAYVVEFMDGHDHTSFYGSLRTDGVDVSPRMNMSFKLFNGASFSITNLTGDTQTASKISVMPAVKRIWPMRLYPAPEVQRLSSPSHHSTQHNFDFVSRSNNAAAAGNNTFSPHVMTQVDRLHDAGYTGEGARIAIIDTGVDYYHPALGGCFGKGCLISAGYDLVGESYDGTSGPEPGPDPYDNCIGHGTHVAGIIGARPNPLGFIGAAPGADLSMYKVFSCEGVGTSDDVLISAFNMAFENGSDIITASIGGPGGWSEDPWSSVVARIVDNGVPCTIAAGNMGDMGMWSPSSAADGKGVAAVASFDNAKTPYLLAKASYSTNSSGPCSAPKSFGWIPGYSPIGNLSLRLWATSHNSSVEDDACARLSADTPDLSQHIVLIRTSTACDPFQQTKNVVAFNAKYVLFYASSPEALAMADSYSISDKTKGSGMVFPEQGQQWVDLLSRGSDVLLTMVDPDQAGHVYAEVENKLTGGFASSYTSWGPTLELDVYPSIGTPGGNILSTYLLSRGGYRVASGTSMATPLAAAIYALVGQARGTFDPAELEMYLSSTSKLVNWNDGSGTLMAPAPVPQQGAGLVQAYDAVSSTTHLSTKSISFNDSMNIQKVTFTIQNLGLEEVTYQLENYPALTMNSLSMDSSYPQQFPNTIIGASADLEFSQSSVTLQPKGRADITVAPTFAAPYAHSNLLPVYSGYIIVKGCSNLTVQTLSIPYLGVLGAMNSTAVIDPEEDEMLGYDFSCSRAGEQSTYPDNVTFTLPYPTMENIPDGSDPNQLSVYPSAEFRLDFGTRVLRADVIPLSSNYSGPTTVVLGENIAGSVIGFPKYYLPRYPAFVMFSGMLEDGSVVPEGEYALAIRALQLFGDPDKPYDYDELPQIPFTLSYQDIPSKAAGRKEWH</sequence>
<dbReference type="Gene3D" id="2.60.40.1710">
    <property type="entry name" value="Subtilisin-like superfamily"/>
    <property type="match status" value="1"/>
</dbReference>
<keyword evidence="2 6" id="KW-0645">Protease</keyword>
<evidence type="ECO:0000256" key="8">
    <source>
        <dbReference type="SAM" id="SignalP"/>
    </source>
</evidence>
<dbReference type="InterPro" id="IPR022398">
    <property type="entry name" value="Peptidase_S8_His-AS"/>
</dbReference>
<dbReference type="EMBL" id="JAWRVE010000006">
    <property type="protein sequence ID" value="KAL1881283.1"/>
    <property type="molecule type" value="Genomic_DNA"/>
</dbReference>